<evidence type="ECO:0000256" key="7">
    <source>
        <dbReference type="ARBA" id="ARBA00023125"/>
    </source>
</evidence>
<keyword evidence="4" id="KW-0378">Hydrolase</keyword>
<dbReference type="PANTHER" id="PTHR36498:SF1">
    <property type="entry name" value="TATA-BINDING PROTEIN-ASSOCIATED FACTOR 172"/>
    <property type="match status" value="1"/>
</dbReference>
<dbReference type="CTD" id="41943"/>
<dbReference type="CDD" id="cd17999">
    <property type="entry name" value="DEXHc_Mot1"/>
    <property type="match status" value="1"/>
</dbReference>
<dbReference type="InterPro" id="IPR001650">
    <property type="entry name" value="Helicase_C-like"/>
</dbReference>
<dbReference type="InterPro" id="IPR022707">
    <property type="entry name" value="Mot1_central_dom"/>
</dbReference>
<keyword evidence="3" id="KW-0547">Nucleotide-binding</keyword>
<dbReference type="GO" id="GO:0017025">
    <property type="term" value="F:TBP-class protein binding"/>
    <property type="evidence" value="ECO:0007669"/>
    <property type="project" value="InterPro"/>
</dbReference>
<feature type="compositionally biased region" description="Low complexity" evidence="9">
    <location>
        <begin position="78"/>
        <end position="98"/>
    </location>
</feature>
<dbReference type="SUPFAM" id="SSF48371">
    <property type="entry name" value="ARM repeat"/>
    <property type="match status" value="1"/>
</dbReference>
<feature type="compositionally biased region" description="Low complexity" evidence="9">
    <location>
        <begin position="1055"/>
        <end position="1098"/>
    </location>
</feature>
<organism evidence="12 13">
    <name type="scientific">Dermatophagoides pteronyssinus</name>
    <name type="common">European house dust mite</name>
    <dbReference type="NCBI Taxonomy" id="6956"/>
    <lineage>
        <taxon>Eukaryota</taxon>
        <taxon>Metazoa</taxon>
        <taxon>Ecdysozoa</taxon>
        <taxon>Arthropoda</taxon>
        <taxon>Chelicerata</taxon>
        <taxon>Arachnida</taxon>
        <taxon>Acari</taxon>
        <taxon>Acariformes</taxon>
        <taxon>Sarcoptiformes</taxon>
        <taxon>Astigmata</taxon>
        <taxon>Psoroptidia</taxon>
        <taxon>Analgoidea</taxon>
        <taxon>Pyroglyphidae</taxon>
        <taxon>Dermatophagoidinae</taxon>
        <taxon>Dermatophagoides</taxon>
    </lineage>
</organism>
<gene>
    <name evidence="13" type="primary">LOC113790046</name>
</gene>
<evidence type="ECO:0000259" key="10">
    <source>
        <dbReference type="PROSITE" id="PS51192"/>
    </source>
</evidence>
<dbReference type="FunFam" id="3.40.50.10810:FF:000009">
    <property type="entry name" value="B-TFIID TATA-box-binding protein-associated factor 1"/>
    <property type="match status" value="1"/>
</dbReference>
<dbReference type="InterPro" id="IPR044078">
    <property type="entry name" value="Mot1_ATP-bd"/>
</dbReference>
<keyword evidence="2" id="KW-0677">Repeat</keyword>
<keyword evidence="12" id="KW-1185">Reference proteome</keyword>
<reference evidence="13" key="1">
    <citation type="submission" date="2025-08" db="UniProtKB">
        <authorList>
            <consortium name="RefSeq"/>
        </authorList>
    </citation>
    <scope>IDENTIFICATION</scope>
    <source>
        <strain evidence="13">Airmid</strain>
    </source>
</reference>
<dbReference type="Proteomes" id="UP000515146">
    <property type="component" value="Unplaced"/>
</dbReference>
<dbReference type="PROSITE" id="PS51194">
    <property type="entry name" value="HELICASE_CTER"/>
    <property type="match status" value="1"/>
</dbReference>
<evidence type="ECO:0000256" key="2">
    <source>
        <dbReference type="ARBA" id="ARBA00022737"/>
    </source>
</evidence>
<comment type="subcellular location">
    <subcellularLocation>
        <location evidence="1">Nucleus</location>
    </subcellularLocation>
</comment>
<feature type="region of interest" description="Disordered" evidence="9">
    <location>
        <begin position="75"/>
        <end position="104"/>
    </location>
</feature>
<sequence>MASRLDRLFLLLDNGSTPLTRKAAALQLGEVQKLHPHELNTLLIKVRQYLHSSSWETRIAASQAVEAIISNVPDWFPNGSSSSNDNNGGDEQQQQNNGDDNDECRMRFDRYDIQTVIKCGHNLLASEGKDFDGTMTNDNSSNVNTNIDDTTTLDSREKIAQMRQSLNQKLGLSFAEKIGLKMDFISNADLMQSTIDESSKQSILKENVKLEQIIPKARGPIVKRKTTASNVKNEDSNDDDSSVVVGKKIKLESNDDGDGEIPNDDDVNNIFDGNEWPLSWFSDELMSDLFNAQWEIRHGAAIGLREIVKLQGRCGGRQRNALTIKQDLLNQQWLEDLSLRLLSVLALDRFGDFLSDQVVAPVRETCAQVLGMIIKLLTKNGVHNVLDILLQLLQCNEWEARHGGMLGLKYLLAIRQDMIEQLLPKVFEPIFTGLKDCEDDVSAVAAAALVPIKDQLMYLMPEKVPLVIEFLWESLLVLDDLSSSTGDLLMLLSSLLTFKGLSETSNNGDDNQHQQQQQLSILIPRLWPFLSHSLSSVRRSVLESLLILSEKNSNEWLNYSSLLSDALRLLYQRSLIENHTIILDLLYKVWLNLISKTNYQCLIESTRNYVTGWICLMMQPQKIPIDILNTPVWLEIKHISHPLSSSLSHLKKHSSLQQQQHLSSTTLPAENYFIGGTESLGETSEERERCTIRARYQCARLIGALAYYLTEENESQTLSSLSSSLNGTESSQTATIVQDPLDSFACLLLVHLNTKSAIQRMCSAWVIKEWAIAKIQRKGEQQPPWIINDNDNNDQKTIESPPPSLQLHKRLANRCIESLEEQIFFDEISAYVSRVQYNFRDLLTTLRTNKIEFNDQELVGKNVYTFVQINSVIDNLKNHQLIEMKQKLNENRKPNPKLKSLIECLEEKISLTRRTILDLNQLTNSYTIGVKSSLATSLIEWRHLPDRLSPIIKPVMDSIKQEDNEQLQRGSASSLVKLLNIFCERTYRNSTQSTPTAKIINNLITYLCSDRNFTPEVRSILNDDHKTTKQNSDAQYGILALENMQKIAEQNLTLRRSNSMNMKNNNRSNNQTNDDCNGGNNNNNNGTMNINEQQQQQQDKQGEIQRRGATIALSELCCSFGQYLPKQLPSLWEYIGKISLDQQYPPTTFDENGLKLCRELIQSLQVFEIIGPYLHPKLYSLLNGAYDFLSECLNNPFITIRHMAARCFGMLSSINLNVTMDFILTKILDMLEATDSELKRQGAVETIYFIIDNLSLKIVPYIVLLIVPMLGRMSDQTESVRLLATHCFAQLVQLMPLDNDHHQHQQQQNSMKMKSSNSGTTIDSYKEALLLNNENSHFSQELLKRKENERHFLEQLMNIKKLDDYQLPIKVKAELRQYQQDGVNWLAFLNKYKLHGIVADEMGLGKTLQAICILASDHYYMRKRFFNNESKNKPLLSLVICPPTLTGHWMYEVEKFIDEKYLSPIMYYGPPFERSKIKQQIIRAQYLIATETTKNHYHNLIIASYDLVRNDIEFFSSINWNYCILDEGHVIKNGKTKLARSIKTLRANHRLILTGTPIQNNVLELWSLFDFLMPGFLGTERQFMSRYSKPILASRDAKSSSKEQEAGVLAMESLHRQVLPFILRRMKEDVLKDLPPKIMQDYYCELSPLQSQLYEDFYKSRARQTIKDDLVNDLSSTSSSKMAKDVESPPSTVDIPKSHIFQSLQYLRKVCNHPKLVLTSTHPNYNKIMSKLKAENTTLSDINHAAKLIALKQLLQDCGIGVSQTSGQDQTAAEPVVNQHRALIFCQLKSMLDIVEKDLLKIHMPSVTYLRLDGDVPAASRYSVIHRFNNDPSIDVLLLTIQVGGLGLNLTGADTVIFVEHDWNPMKDLQAMDRAHRIGQKKVVNVYRLITTGTLEEKIMGLQKFKLTIANTVISNENSSLDSMATDQLLDLFELKTGNERKENTISSNGMSSTDQSYSASATGSVSMKMMLETLPELWDTQQYENEYDLNNFLQSLSNFST</sequence>
<keyword evidence="5" id="KW-0347">Helicase</keyword>
<dbReference type="InterPro" id="IPR027417">
    <property type="entry name" value="P-loop_NTPase"/>
</dbReference>
<dbReference type="GO" id="GO:0016887">
    <property type="term" value="F:ATP hydrolysis activity"/>
    <property type="evidence" value="ECO:0007669"/>
    <property type="project" value="InterPro"/>
</dbReference>
<dbReference type="InterPro" id="IPR016024">
    <property type="entry name" value="ARM-type_fold"/>
</dbReference>
<evidence type="ECO:0000313" key="12">
    <source>
        <dbReference type="Proteomes" id="UP000515146"/>
    </source>
</evidence>
<dbReference type="InterPro" id="IPR011989">
    <property type="entry name" value="ARM-like"/>
</dbReference>
<dbReference type="GO" id="GO:0003677">
    <property type="term" value="F:DNA binding"/>
    <property type="evidence" value="ECO:0007669"/>
    <property type="project" value="UniProtKB-KW"/>
</dbReference>
<dbReference type="FunFam" id="3.40.50.300:FF:000428">
    <property type="entry name" value="TATA-binding protein-associated factor 172"/>
    <property type="match status" value="1"/>
</dbReference>
<feature type="region of interest" description="Disordered" evidence="9">
    <location>
        <begin position="783"/>
        <end position="803"/>
    </location>
</feature>
<evidence type="ECO:0000256" key="8">
    <source>
        <dbReference type="ARBA" id="ARBA00023242"/>
    </source>
</evidence>
<dbReference type="Gene3D" id="3.40.50.300">
    <property type="entry name" value="P-loop containing nucleotide triphosphate hydrolases"/>
    <property type="match status" value="1"/>
</dbReference>
<feature type="region of interest" description="Disordered" evidence="9">
    <location>
        <begin position="1055"/>
        <end position="1104"/>
    </location>
</feature>
<dbReference type="FunCoup" id="A0A6P6XRH1">
    <property type="interactions" value="2103"/>
</dbReference>
<dbReference type="Gene3D" id="1.25.10.10">
    <property type="entry name" value="Leucine-rich Repeat Variant"/>
    <property type="match status" value="2"/>
</dbReference>
<keyword evidence="6" id="KW-0067">ATP-binding</keyword>
<dbReference type="SUPFAM" id="SSF52540">
    <property type="entry name" value="P-loop containing nucleoside triphosphate hydrolases"/>
    <property type="match status" value="2"/>
</dbReference>
<dbReference type="Gene3D" id="3.40.50.10810">
    <property type="entry name" value="Tandem AAA-ATPase domain"/>
    <property type="match status" value="1"/>
</dbReference>
<keyword evidence="8" id="KW-0539">Nucleus</keyword>
<evidence type="ECO:0000256" key="1">
    <source>
        <dbReference type="ARBA" id="ARBA00004123"/>
    </source>
</evidence>
<dbReference type="GO" id="GO:0004386">
    <property type="term" value="F:helicase activity"/>
    <property type="evidence" value="ECO:0007669"/>
    <property type="project" value="UniProtKB-KW"/>
</dbReference>
<dbReference type="Pfam" id="PF12054">
    <property type="entry name" value="DUF3535"/>
    <property type="match status" value="1"/>
</dbReference>
<dbReference type="SMART" id="SM00490">
    <property type="entry name" value="HELICc"/>
    <property type="match status" value="1"/>
</dbReference>
<evidence type="ECO:0000256" key="6">
    <source>
        <dbReference type="ARBA" id="ARBA00022840"/>
    </source>
</evidence>
<dbReference type="GO" id="GO:0005634">
    <property type="term" value="C:nucleus"/>
    <property type="evidence" value="ECO:0007669"/>
    <property type="project" value="UniProtKB-SubCell"/>
</dbReference>
<proteinExistence type="predicted"/>
<dbReference type="OMA" id="WYSDIAC"/>
<name>A0A6P6XRH1_DERPT</name>
<dbReference type="CDD" id="cd18793">
    <property type="entry name" value="SF2_C_SNF"/>
    <property type="match status" value="1"/>
</dbReference>
<keyword evidence="7" id="KW-0238">DNA-binding</keyword>
<feature type="domain" description="Helicase C-terminal" evidence="11">
    <location>
        <begin position="1768"/>
        <end position="1925"/>
    </location>
</feature>
<evidence type="ECO:0000256" key="5">
    <source>
        <dbReference type="ARBA" id="ARBA00022806"/>
    </source>
</evidence>
<dbReference type="SMART" id="SM00487">
    <property type="entry name" value="DEXDc"/>
    <property type="match status" value="1"/>
</dbReference>
<dbReference type="RefSeq" id="XP_027195461.1">
    <property type="nucleotide sequence ID" value="XM_027339660.1"/>
</dbReference>
<dbReference type="OrthoDB" id="10252227at2759"/>
<dbReference type="InterPro" id="IPR049730">
    <property type="entry name" value="SNF2/RAD54-like_C"/>
</dbReference>
<evidence type="ECO:0000256" key="4">
    <source>
        <dbReference type="ARBA" id="ARBA00022801"/>
    </source>
</evidence>
<dbReference type="PROSITE" id="PS51192">
    <property type="entry name" value="HELICASE_ATP_BIND_1"/>
    <property type="match status" value="1"/>
</dbReference>
<dbReference type="Pfam" id="PF00271">
    <property type="entry name" value="Helicase_C"/>
    <property type="match status" value="1"/>
</dbReference>
<protein>
    <submittedName>
        <fullName evidence="13">TATA-binding protein-associated factor 172-like</fullName>
    </submittedName>
</protein>
<feature type="domain" description="Helicase ATP-binding" evidence="10">
    <location>
        <begin position="1387"/>
        <end position="1575"/>
    </location>
</feature>
<dbReference type="InterPro" id="IPR014001">
    <property type="entry name" value="Helicase_ATP-bd"/>
</dbReference>
<evidence type="ECO:0000259" key="11">
    <source>
        <dbReference type="PROSITE" id="PS51194"/>
    </source>
</evidence>
<evidence type="ECO:0000313" key="13">
    <source>
        <dbReference type="RefSeq" id="XP_027195461.1"/>
    </source>
</evidence>
<dbReference type="InParanoid" id="A0A6P6XRH1"/>
<dbReference type="InterPro" id="IPR038718">
    <property type="entry name" value="SNF2-like_sf"/>
</dbReference>
<dbReference type="GO" id="GO:0005524">
    <property type="term" value="F:ATP binding"/>
    <property type="evidence" value="ECO:0007669"/>
    <property type="project" value="UniProtKB-KW"/>
</dbReference>
<evidence type="ECO:0000256" key="3">
    <source>
        <dbReference type="ARBA" id="ARBA00022741"/>
    </source>
</evidence>
<dbReference type="InterPro" id="IPR044972">
    <property type="entry name" value="Mot1"/>
</dbReference>
<accession>A0A6P6XRH1</accession>
<evidence type="ECO:0000256" key="9">
    <source>
        <dbReference type="SAM" id="MobiDB-lite"/>
    </source>
</evidence>
<dbReference type="Pfam" id="PF00176">
    <property type="entry name" value="SNF2-rel_dom"/>
    <property type="match status" value="1"/>
</dbReference>
<dbReference type="InterPro" id="IPR000330">
    <property type="entry name" value="SNF2_N"/>
</dbReference>
<dbReference type="PANTHER" id="PTHR36498">
    <property type="entry name" value="TATA-BINDING PROTEIN-ASSOCIATED FACTOR 172"/>
    <property type="match status" value="1"/>
</dbReference>
<dbReference type="KEGG" id="dpte:113790046"/>